<dbReference type="SMART" id="SM00066">
    <property type="entry name" value="GAL4"/>
    <property type="match status" value="1"/>
</dbReference>
<dbReference type="InterPro" id="IPR050815">
    <property type="entry name" value="TF_fung"/>
</dbReference>
<evidence type="ECO:0000256" key="4">
    <source>
        <dbReference type="ARBA" id="ARBA00023163"/>
    </source>
</evidence>
<keyword evidence="2" id="KW-0479">Metal-binding</keyword>
<feature type="region of interest" description="Disordered" evidence="6">
    <location>
        <begin position="1"/>
        <end position="42"/>
    </location>
</feature>
<dbReference type="PANTHER" id="PTHR47338">
    <property type="entry name" value="ZN(II)2CYS6 TRANSCRIPTION FACTOR (EUROFUNG)-RELATED"/>
    <property type="match status" value="1"/>
</dbReference>
<dbReference type="OrthoDB" id="2534600at2759"/>
<feature type="region of interest" description="Disordered" evidence="6">
    <location>
        <begin position="235"/>
        <end position="270"/>
    </location>
</feature>
<feature type="compositionally biased region" description="Low complexity" evidence="6">
    <location>
        <begin position="89"/>
        <end position="110"/>
    </location>
</feature>
<feature type="domain" description="Zn(2)-C6 fungal-type" evidence="7">
    <location>
        <begin position="44"/>
        <end position="76"/>
    </location>
</feature>
<dbReference type="CDD" id="cd12148">
    <property type="entry name" value="fungal_TF_MHR"/>
    <property type="match status" value="1"/>
</dbReference>
<dbReference type="GO" id="GO:0003677">
    <property type="term" value="F:DNA binding"/>
    <property type="evidence" value="ECO:0007669"/>
    <property type="project" value="InterPro"/>
</dbReference>
<evidence type="ECO:0000256" key="6">
    <source>
        <dbReference type="SAM" id="MobiDB-lite"/>
    </source>
</evidence>
<evidence type="ECO:0000256" key="2">
    <source>
        <dbReference type="ARBA" id="ARBA00022723"/>
    </source>
</evidence>
<dbReference type="EMBL" id="ML143452">
    <property type="protein sequence ID" value="TBU25997.1"/>
    <property type="molecule type" value="Genomic_DNA"/>
</dbReference>
<keyword evidence="3" id="KW-0805">Transcription regulation</keyword>
<evidence type="ECO:0000256" key="1">
    <source>
        <dbReference type="ARBA" id="ARBA00004123"/>
    </source>
</evidence>
<dbReference type="Pfam" id="PF04082">
    <property type="entry name" value="Fungal_trans"/>
    <property type="match status" value="1"/>
</dbReference>
<dbReference type="PROSITE" id="PS50048">
    <property type="entry name" value="ZN2_CY6_FUNGAL_2"/>
    <property type="match status" value="1"/>
</dbReference>
<dbReference type="Pfam" id="PF00172">
    <property type="entry name" value="Zn_clus"/>
    <property type="match status" value="1"/>
</dbReference>
<dbReference type="InterPro" id="IPR036864">
    <property type="entry name" value="Zn2-C6_fun-type_DNA-bd_sf"/>
</dbReference>
<dbReference type="InterPro" id="IPR007219">
    <property type="entry name" value="XnlR_reg_dom"/>
</dbReference>
<comment type="subcellular location">
    <subcellularLocation>
        <location evidence="1">Nucleus</location>
    </subcellularLocation>
</comment>
<dbReference type="PANTHER" id="PTHR47338:SF5">
    <property type="entry name" value="ZN(II)2CYS6 TRANSCRIPTION FACTOR (EUROFUNG)"/>
    <property type="match status" value="1"/>
</dbReference>
<dbReference type="Gene3D" id="4.10.240.10">
    <property type="entry name" value="Zn(2)-C6 fungal-type DNA-binding domain"/>
    <property type="match status" value="1"/>
</dbReference>
<dbReference type="CDD" id="cd00067">
    <property type="entry name" value="GAL4"/>
    <property type="match status" value="1"/>
</dbReference>
<dbReference type="AlphaFoldDB" id="A0A4Q9MGS0"/>
<dbReference type="SUPFAM" id="SSF57701">
    <property type="entry name" value="Zn2/Cys6 DNA-binding domain"/>
    <property type="match status" value="1"/>
</dbReference>
<evidence type="ECO:0000259" key="7">
    <source>
        <dbReference type="PROSITE" id="PS50048"/>
    </source>
</evidence>
<dbReference type="GO" id="GO:0008270">
    <property type="term" value="F:zinc ion binding"/>
    <property type="evidence" value="ECO:0007669"/>
    <property type="project" value="InterPro"/>
</dbReference>
<organism evidence="8">
    <name type="scientific">Dichomitus squalens</name>
    <dbReference type="NCBI Taxonomy" id="114155"/>
    <lineage>
        <taxon>Eukaryota</taxon>
        <taxon>Fungi</taxon>
        <taxon>Dikarya</taxon>
        <taxon>Basidiomycota</taxon>
        <taxon>Agaricomycotina</taxon>
        <taxon>Agaricomycetes</taxon>
        <taxon>Polyporales</taxon>
        <taxon>Polyporaceae</taxon>
        <taxon>Dichomitus</taxon>
    </lineage>
</organism>
<dbReference type="InterPro" id="IPR001138">
    <property type="entry name" value="Zn2Cys6_DnaBD"/>
</dbReference>
<evidence type="ECO:0000313" key="8">
    <source>
        <dbReference type="EMBL" id="TBU25997.1"/>
    </source>
</evidence>
<reference evidence="8" key="1">
    <citation type="submission" date="2019-01" db="EMBL/GenBank/DDBJ databases">
        <title>Draft genome sequences of three monokaryotic isolates of the white-rot basidiomycete fungus Dichomitus squalens.</title>
        <authorList>
            <consortium name="DOE Joint Genome Institute"/>
            <person name="Lopez S.C."/>
            <person name="Andreopoulos B."/>
            <person name="Pangilinan J."/>
            <person name="Lipzen A."/>
            <person name="Riley R."/>
            <person name="Ahrendt S."/>
            <person name="Ng V."/>
            <person name="Barry K."/>
            <person name="Daum C."/>
            <person name="Grigoriev I.V."/>
            <person name="Hilden K.S."/>
            <person name="Makela M.R."/>
            <person name="de Vries R.P."/>
        </authorList>
    </citation>
    <scope>NUCLEOTIDE SEQUENCE [LARGE SCALE GENOMIC DNA]</scope>
    <source>
        <strain evidence="8">OM18370.1</strain>
    </source>
</reference>
<feature type="region of interest" description="Disordered" evidence="6">
    <location>
        <begin position="85"/>
        <end position="149"/>
    </location>
</feature>
<keyword evidence="5" id="KW-0539">Nucleus</keyword>
<sequence length="718" mass="78828">MDPSGNREGSPSASQSFNFSSPTMQNQIHELAKTLPPPRKQNTACDACRARKVKCNQLPGQDKCQHCLSKNYPCTHFIQQATTEKKRNAAAAKRPRTLSASSSSGPSSSSRLFNSGPAEHMAPGTPHSYQPAGSQLPIHGGPFPRANSITQETPTRDLLAYIFSPPEPLSQSAQVNGSRLPAAYSEWGALAHRLAEENFRIEFALDLVEVFFQIVHSRLPLLNPAQTRTRLHYSLQSTNGGASPNNPQGGTGQLGRSSNSPPHGGPQQKPLHPALVATVIAWGAKFSEHPLFIADRHHNKGQSALAKVLINRARDLAEDMKVHRIPSADHVVIALLIEPLQSQSLEHNAGFHGFWLGSAIRLLLDLQINHKSVMSNIQDPEARGTMIFAWWMACLADAYRSVYYRRKPMLDDDDYDIDFYTVGPCPPDIIESHAPQPSPREQLEFLVRTNRDPDHLLSSSLLTRDLCGDVQGYYRAAHALARIARQMSRQLWRPATESDGVPLDVLAGFMAMLTDWSKDHLQHVGVPSNFEAEWDFVSAVTACASDATYHIMWIILYNALEDFGIREVNDVTRTGTSETLLPQHAQIEETKRKVASEALHGALRIAGLAGVLASNGYLRLDCAVMHVSCIQAGMLLARMGRPEVANCVTGLEQYAYAYEECAEAAAEIKRIYNQTLSGELDMAPSSTTNSRATPTEAVSSPMASTAMNVDQPMYGVSF</sequence>
<proteinExistence type="predicted"/>
<accession>A0A4Q9MGS0</accession>
<feature type="region of interest" description="Disordered" evidence="6">
    <location>
        <begin position="682"/>
        <end position="702"/>
    </location>
</feature>
<dbReference type="PROSITE" id="PS00463">
    <property type="entry name" value="ZN2_CY6_FUNGAL_1"/>
    <property type="match status" value="1"/>
</dbReference>
<name>A0A4Q9MGS0_9APHY</name>
<gene>
    <name evidence="8" type="ORF">BD311DRAFT_464599</name>
</gene>
<dbReference type="GO" id="GO:0000981">
    <property type="term" value="F:DNA-binding transcription factor activity, RNA polymerase II-specific"/>
    <property type="evidence" value="ECO:0007669"/>
    <property type="project" value="InterPro"/>
</dbReference>
<feature type="compositionally biased region" description="Polar residues" evidence="6">
    <location>
        <begin position="235"/>
        <end position="261"/>
    </location>
</feature>
<evidence type="ECO:0000256" key="3">
    <source>
        <dbReference type="ARBA" id="ARBA00023015"/>
    </source>
</evidence>
<protein>
    <recommendedName>
        <fullName evidence="7">Zn(2)-C6 fungal-type domain-containing protein</fullName>
    </recommendedName>
</protein>
<dbReference type="GO" id="GO:0005634">
    <property type="term" value="C:nucleus"/>
    <property type="evidence" value="ECO:0007669"/>
    <property type="project" value="UniProtKB-SubCell"/>
</dbReference>
<keyword evidence="4" id="KW-0804">Transcription</keyword>
<feature type="compositionally biased region" description="Low complexity" evidence="6">
    <location>
        <begin position="10"/>
        <end position="22"/>
    </location>
</feature>
<dbReference type="GO" id="GO:0006351">
    <property type="term" value="P:DNA-templated transcription"/>
    <property type="evidence" value="ECO:0007669"/>
    <property type="project" value="InterPro"/>
</dbReference>
<feature type="compositionally biased region" description="Polar residues" evidence="6">
    <location>
        <begin position="684"/>
        <end position="702"/>
    </location>
</feature>
<dbReference type="Proteomes" id="UP000292957">
    <property type="component" value="Unassembled WGS sequence"/>
</dbReference>
<evidence type="ECO:0000256" key="5">
    <source>
        <dbReference type="ARBA" id="ARBA00023242"/>
    </source>
</evidence>